<name>A0ABW4X2K1_9BACT</name>
<keyword evidence="2" id="KW-1185">Reference proteome</keyword>
<proteinExistence type="predicted"/>
<dbReference type="Proteomes" id="UP001597369">
    <property type="component" value="Unassembled WGS sequence"/>
</dbReference>
<dbReference type="InterPro" id="IPR001707">
    <property type="entry name" value="Cmp_AcTrfase"/>
</dbReference>
<gene>
    <name evidence="1" type="ORF">ACFSKU_15035</name>
</gene>
<dbReference type="Gene3D" id="3.30.559.10">
    <property type="entry name" value="Chloramphenicol acetyltransferase-like domain"/>
    <property type="match status" value="1"/>
</dbReference>
<dbReference type="PANTHER" id="PTHR38474:SF1">
    <property type="entry name" value="SLR0299 PROTEIN"/>
    <property type="match status" value="1"/>
</dbReference>
<protein>
    <submittedName>
        <fullName evidence="1">CatA-like O-acetyltransferase</fullName>
    </submittedName>
</protein>
<dbReference type="EMBL" id="JBHUHV010000050">
    <property type="protein sequence ID" value="MFD2068205.1"/>
    <property type="molecule type" value="Genomic_DNA"/>
</dbReference>
<sequence length="249" mass="28243">MKTVYSKAPFKTKGWEREEHFHFFRSFTQPFFNVHTQIDITKLYHHAKWECLPVSLAYLHAAAEGVRATENFLLRLEGDEVVKYEAVDISTTVLKDNKTVSFVHLPHHPDLHTFCQSSSEIIAEVKKSNKLFCGYSGPDLIHATALPWFDFKGMEHAHKDDPGDAIPRLAFGRLEWKGKQAMLPVSVRVHHALADGYHIHLFLENMKRGMNAAAGSIQALPLQKTAKATPRKTYVQYLINQVISGVHAS</sequence>
<dbReference type="RefSeq" id="WP_229962996.1">
    <property type="nucleotide sequence ID" value="NZ_JAJJWI010000042.1"/>
</dbReference>
<dbReference type="Pfam" id="PF00302">
    <property type="entry name" value="CAT"/>
    <property type="match status" value="1"/>
</dbReference>
<dbReference type="SUPFAM" id="SSF52777">
    <property type="entry name" value="CoA-dependent acyltransferases"/>
    <property type="match status" value="1"/>
</dbReference>
<evidence type="ECO:0000313" key="1">
    <source>
        <dbReference type="EMBL" id="MFD2068205.1"/>
    </source>
</evidence>
<dbReference type="PANTHER" id="PTHR38474">
    <property type="entry name" value="SLR0299 PROTEIN"/>
    <property type="match status" value="1"/>
</dbReference>
<organism evidence="1 2">
    <name type="scientific">Pontibacter silvestris</name>
    <dbReference type="NCBI Taxonomy" id="2305183"/>
    <lineage>
        <taxon>Bacteria</taxon>
        <taxon>Pseudomonadati</taxon>
        <taxon>Bacteroidota</taxon>
        <taxon>Cytophagia</taxon>
        <taxon>Cytophagales</taxon>
        <taxon>Hymenobacteraceae</taxon>
        <taxon>Pontibacter</taxon>
    </lineage>
</organism>
<dbReference type="InterPro" id="IPR023213">
    <property type="entry name" value="CAT-like_dom_sf"/>
</dbReference>
<evidence type="ECO:0000313" key="2">
    <source>
        <dbReference type="Proteomes" id="UP001597369"/>
    </source>
</evidence>
<accession>A0ABW4X2K1</accession>
<comment type="caution">
    <text evidence="1">The sequence shown here is derived from an EMBL/GenBank/DDBJ whole genome shotgun (WGS) entry which is preliminary data.</text>
</comment>
<dbReference type="SMART" id="SM01059">
    <property type="entry name" value="CAT"/>
    <property type="match status" value="1"/>
</dbReference>
<reference evidence="2" key="1">
    <citation type="journal article" date="2019" name="Int. J. Syst. Evol. Microbiol.">
        <title>The Global Catalogue of Microorganisms (GCM) 10K type strain sequencing project: providing services to taxonomists for standard genome sequencing and annotation.</title>
        <authorList>
            <consortium name="The Broad Institute Genomics Platform"/>
            <consortium name="The Broad Institute Genome Sequencing Center for Infectious Disease"/>
            <person name="Wu L."/>
            <person name="Ma J."/>
        </authorList>
    </citation>
    <scope>NUCLEOTIDE SEQUENCE [LARGE SCALE GENOMIC DNA]</scope>
    <source>
        <strain evidence="2">JCM 16545</strain>
    </source>
</reference>